<feature type="compositionally biased region" description="Basic and acidic residues" evidence="2">
    <location>
        <begin position="531"/>
        <end position="540"/>
    </location>
</feature>
<feature type="compositionally biased region" description="Basic and acidic residues" evidence="2">
    <location>
        <begin position="410"/>
        <end position="420"/>
    </location>
</feature>
<dbReference type="Proteomes" id="UP001055439">
    <property type="component" value="Chromosome 5"/>
</dbReference>
<name>A0A9E7FRF5_9LILI</name>
<evidence type="ECO:0000313" key="3">
    <source>
        <dbReference type="EMBL" id="URE01546.1"/>
    </source>
</evidence>
<feature type="region of interest" description="Disordered" evidence="2">
    <location>
        <begin position="515"/>
        <end position="574"/>
    </location>
</feature>
<evidence type="ECO:0000256" key="1">
    <source>
        <dbReference type="ARBA" id="ARBA00005536"/>
    </source>
</evidence>
<protein>
    <submittedName>
        <fullName evidence="3">Regulator of Vps4 in the MVB pathway</fullName>
    </submittedName>
</protein>
<evidence type="ECO:0000256" key="2">
    <source>
        <dbReference type="SAM" id="MobiDB-lite"/>
    </source>
</evidence>
<dbReference type="PANTHER" id="PTHR12161:SF14">
    <property type="entry name" value="REGULATOR OF VPS4 ACTIVITY IN THE MVB PATHWAY PROTEIN"/>
    <property type="match status" value="1"/>
</dbReference>
<dbReference type="OrthoDB" id="29853at2759"/>
<dbReference type="InterPro" id="IPR005061">
    <property type="entry name" value="Ist1"/>
</dbReference>
<feature type="region of interest" description="Disordered" evidence="2">
    <location>
        <begin position="282"/>
        <end position="301"/>
    </location>
</feature>
<reference evidence="3" key="1">
    <citation type="submission" date="2022-05" db="EMBL/GenBank/DDBJ databases">
        <title>The Musa troglodytarum L. genome provides insights into the mechanism of non-climacteric behaviour and enrichment of carotenoids.</title>
        <authorList>
            <person name="Wang J."/>
        </authorList>
    </citation>
    <scope>NUCLEOTIDE SEQUENCE</scope>
    <source>
        <tissue evidence="3">Leaf</tissue>
    </source>
</reference>
<accession>A0A9E7FRF5</accession>
<comment type="similarity">
    <text evidence="1">Belongs to the IST1 family.</text>
</comment>
<dbReference type="PANTHER" id="PTHR12161">
    <property type="entry name" value="IST1 FAMILY MEMBER"/>
    <property type="match status" value="1"/>
</dbReference>
<sequence>MHSRNAVKRIKSRIEAIGKKKQAVLRLLKNDVADLLAAGRDSDAFARVECPDGVSEAVSTLIFAAARFPDLPELCDLRHVFTKRYGGQTESFVNAEFMEKVQKKEFSKEKKLQLLQNIVEEFSIRWDSWAFEQKSSNSPAAKYEQPKRAVLPHSANVATPPMLTKISKETLSKKNHEPTPVTVARTQVQEPKNNYMISNFSTDQLHGTVVKTRKVNANEIENVEPYQINAVVPPFGNLKIKQKGSCGNDDLRYVPRQRTTKVQEQLDPRGPEKQVGIMNSWNDKPNVVPPYTKSNGNSNKSEVIEKSANGLEYDRSQRHEEWSDPNAKERLPIRSVNNKGTAINMIPPYVKPKVNDISVNSDGMIQRLGSAGHNKPCHANDNYKDQVPSDERIMSNSLQRNSQKPAAMETNEKSIYDEKLTSQTPRSHRRHRSRRSAGANGDYFDEGKNITRHPRAPIDDEMDNAIVYGKLMSQTSPWNVRNGGKHNVTTYDEEYEKEMVMDRLLIHYSKKGTTNERIKTRRRTRISSMDHVLDSDRSMDNQRSGKFQPGPGVSAARPPERAVSLPPEPVRSAEALKLPTRATLMQSDLHRRAHPRIPEYDELAARFAALKKD</sequence>
<keyword evidence="4" id="KW-1185">Reference proteome</keyword>
<proteinExistence type="inferred from homology"/>
<dbReference type="AlphaFoldDB" id="A0A9E7FRF5"/>
<dbReference type="InterPro" id="IPR042277">
    <property type="entry name" value="IST1-like"/>
</dbReference>
<dbReference type="Gene3D" id="1.20.1260.60">
    <property type="entry name" value="Vacuolar protein sorting-associated protein Ist1"/>
    <property type="match status" value="2"/>
</dbReference>
<feature type="compositionally biased region" description="Polar residues" evidence="2">
    <location>
        <begin position="292"/>
        <end position="301"/>
    </location>
</feature>
<evidence type="ECO:0000313" key="4">
    <source>
        <dbReference type="Proteomes" id="UP001055439"/>
    </source>
</evidence>
<organism evidence="3 4">
    <name type="scientific">Musa troglodytarum</name>
    <name type="common">fe'i banana</name>
    <dbReference type="NCBI Taxonomy" id="320322"/>
    <lineage>
        <taxon>Eukaryota</taxon>
        <taxon>Viridiplantae</taxon>
        <taxon>Streptophyta</taxon>
        <taxon>Embryophyta</taxon>
        <taxon>Tracheophyta</taxon>
        <taxon>Spermatophyta</taxon>
        <taxon>Magnoliopsida</taxon>
        <taxon>Liliopsida</taxon>
        <taxon>Zingiberales</taxon>
        <taxon>Musaceae</taxon>
        <taxon>Musa</taxon>
    </lineage>
</organism>
<feature type="compositionally biased region" description="Basic residues" evidence="2">
    <location>
        <begin position="426"/>
        <end position="435"/>
    </location>
</feature>
<dbReference type="EMBL" id="CP097507">
    <property type="protein sequence ID" value="URE01546.1"/>
    <property type="molecule type" value="Genomic_DNA"/>
</dbReference>
<gene>
    <name evidence="3" type="ORF">MUK42_19748</name>
</gene>
<feature type="compositionally biased region" description="Polar residues" evidence="2">
    <location>
        <begin position="395"/>
        <end position="404"/>
    </location>
</feature>
<dbReference type="GO" id="GO:0015031">
    <property type="term" value="P:protein transport"/>
    <property type="evidence" value="ECO:0007669"/>
    <property type="project" value="InterPro"/>
</dbReference>
<dbReference type="Pfam" id="PF03398">
    <property type="entry name" value="Ist1"/>
    <property type="match status" value="1"/>
</dbReference>
<feature type="region of interest" description="Disordered" evidence="2">
    <location>
        <begin position="395"/>
        <end position="456"/>
    </location>
</feature>